<evidence type="ECO:0000313" key="7">
    <source>
        <dbReference type="EMBL" id="WIM06510.1"/>
    </source>
</evidence>
<sequence>MKIAVGELIVRFMEHLGIAHVFGMPGAHILPVYDHLRGSGIESILVKHEQGAAFMAGGYARASGRIGACLATAGPGATNLVTGIANAYADRLPVLAVTGETSTWIFGRGGLQEGSGQGGAIDLSAMFSGITRYHRVIDNADLLAQALSGAVRVLRQAVAGPAVLTIPYDVQKAVVEESLLDEIDFAPTPPAVPESAGEDLARMIAQARHPVLVAGDGCMRSGAQAVIARIAQTFHLPVATSINGKGIIDETSPLSLGCLGITSDGHAWRHVVDCADLVIFLGASFNERTSRLWNPELLEGKKVVQVDHDPERLGRVPNPDRAICADVRAVLEDALAALEREDMPAKARCSAPPRVVNPHFRLIEHFLSGLGGRFPQGMQIIDDNIILAQSHFRASPVHRYFPNSGISAIGHAIPAAIGARLARAVPTFAILGDGGFQMCCMELMAAVNHGIPLNVVLINNGTLGLIRKNQYQLYGGRYIDCDFVNPDYALLARSFGIGHFRIETEGDVDRLFGSADLEAAINLIEIPWDKNVFPGYKSDR</sequence>
<keyword evidence="2 3" id="KW-0786">Thiamine pyrophosphate</keyword>
<evidence type="ECO:0000259" key="5">
    <source>
        <dbReference type="Pfam" id="PF02775"/>
    </source>
</evidence>
<proteinExistence type="inferred from homology"/>
<dbReference type="EMBL" id="CP107246">
    <property type="protein sequence ID" value="WIM06510.1"/>
    <property type="molecule type" value="Genomic_DNA"/>
</dbReference>
<dbReference type="AlphaFoldDB" id="A0AA49IY04"/>
<feature type="domain" description="Thiamine pyrophosphate enzyme central" evidence="4">
    <location>
        <begin position="199"/>
        <end position="332"/>
    </location>
</feature>
<dbReference type="InterPro" id="IPR011766">
    <property type="entry name" value="TPP_enzyme_TPP-bd"/>
</dbReference>
<feature type="domain" description="Thiamine pyrophosphate enzyme TPP-binding" evidence="5">
    <location>
        <begin position="388"/>
        <end position="514"/>
    </location>
</feature>
<dbReference type="Pfam" id="PF02775">
    <property type="entry name" value="TPP_enzyme_C"/>
    <property type="match status" value="1"/>
</dbReference>
<organism evidence="7">
    <name type="scientific">Candidatus Nitricoxidivorans perseverans</name>
    <dbReference type="NCBI Taxonomy" id="2975601"/>
    <lineage>
        <taxon>Bacteria</taxon>
        <taxon>Pseudomonadati</taxon>
        <taxon>Pseudomonadota</taxon>
        <taxon>Betaproteobacteria</taxon>
        <taxon>Nitrosomonadales</taxon>
        <taxon>Sterolibacteriaceae</taxon>
        <taxon>Candidatus Nitricoxidivorans</taxon>
    </lineage>
</organism>
<evidence type="ECO:0000259" key="4">
    <source>
        <dbReference type="Pfam" id="PF00205"/>
    </source>
</evidence>
<dbReference type="GO" id="GO:0009097">
    <property type="term" value="P:isoleucine biosynthetic process"/>
    <property type="evidence" value="ECO:0007669"/>
    <property type="project" value="TreeGrafter"/>
</dbReference>
<dbReference type="InterPro" id="IPR045229">
    <property type="entry name" value="TPP_enz"/>
</dbReference>
<dbReference type="CDD" id="cd07035">
    <property type="entry name" value="TPP_PYR_POX_like"/>
    <property type="match status" value="1"/>
</dbReference>
<dbReference type="Gene3D" id="3.40.50.1220">
    <property type="entry name" value="TPP-binding domain"/>
    <property type="match status" value="1"/>
</dbReference>
<dbReference type="GO" id="GO:0050660">
    <property type="term" value="F:flavin adenine dinucleotide binding"/>
    <property type="evidence" value="ECO:0007669"/>
    <property type="project" value="TreeGrafter"/>
</dbReference>
<dbReference type="Pfam" id="PF02776">
    <property type="entry name" value="TPP_enzyme_N"/>
    <property type="match status" value="1"/>
</dbReference>
<dbReference type="InterPro" id="IPR012001">
    <property type="entry name" value="Thiamin_PyroP_enz_TPP-bd_dom"/>
</dbReference>
<feature type="domain" description="Thiamine pyrophosphate enzyme N-terminal TPP-binding" evidence="6">
    <location>
        <begin position="5"/>
        <end position="113"/>
    </location>
</feature>
<reference evidence="7" key="1">
    <citation type="journal article" date="2023" name="Nat. Microbiol.">
        <title>Enrichment and characterization of a nitric oxide-reducing microbial community in a continuous bioreactor.</title>
        <authorList>
            <person name="Garrido-Amador P."/>
            <person name="Stortenbeker N."/>
            <person name="Wessels H.J.C.T."/>
            <person name="Speth D.R."/>
            <person name="Garcia-Heredia I."/>
            <person name="Kartal B."/>
        </authorList>
    </citation>
    <scope>NUCLEOTIDE SEQUENCE</scope>
    <source>
        <strain evidence="7">MAG1</strain>
    </source>
</reference>
<name>A0AA49IY04_9PROT</name>
<dbReference type="KEGG" id="npv:OHM77_04385"/>
<dbReference type="PANTHER" id="PTHR18968">
    <property type="entry name" value="THIAMINE PYROPHOSPHATE ENZYMES"/>
    <property type="match status" value="1"/>
</dbReference>
<dbReference type="PANTHER" id="PTHR18968:SF167">
    <property type="entry name" value="ACETOLACTATE SYNTHASE LARGE SUBUNIT ILVB2-RELATED"/>
    <property type="match status" value="1"/>
</dbReference>
<dbReference type="CDD" id="cd00568">
    <property type="entry name" value="TPP_enzymes"/>
    <property type="match status" value="1"/>
</dbReference>
<dbReference type="SUPFAM" id="SSF52467">
    <property type="entry name" value="DHS-like NAD/FAD-binding domain"/>
    <property type="match status" value="1"/>
</dbReference>
<evidence type="ECO:0000256" key="2">
    <source>
        <dbReference type="ARBA" id="ARBA00023052"/>
    </source>
</evidence>
<gene>
    <name evidence="7" type="ORF">OHM77_04385</name>
</gene>
<dbReference type="SUPFAM" id="SSF52518">
    <property type="entry name" value="Thiamin diphosphate-binding fold (THDP-binding)"/>
    <property type="match status" value="2"/>
</dbReference>
<dbReference type="Proteomes" id="UP001234916">
    <property type="component" value="Chromosome"/>
</dbReference>
<dbReference type="Pfam" id="PF00205">
    <property type="entry name" value="TPP_enzyme_M"/>
    <property type="match status" value="1"/>
</dbReference>
<dbReference type="FunFam" id="3.40.50.970:FF:000007">
    <property type="entry name" value="Acetolactate synthase"/>
    <property type="match status" value="1"/>
</dbReference>
<dbReference type="GO" id="GO:0003984">
    <property type="term" value="F:acetolactate synthase activity"/>
    <property type="evidence" value="ECO:0007669"/>
    <property type="project" value="TreeGrafter"/>
</dbReference>
<evidence type="ECO:0000256" key="1">
    <source>
        <dbReference type="ARBA" id="ARBA00007812"/>
    </source>
</evidence>
<accession>A0AA49IY04</accession>
<dbReference type="Gene3D" id="3.40.50.970">
    <property type="match status" value="2"/>
</dbReference>
<dbReference type="GO" id="GO:0000287">
    <property type="term" value="F:magnesium ion binding"/>
    <property type="evidence" value="ECO:0007669"/>
    <property type="project" value="InterPro"/>
</dbReference>
<dbReference type="GO" id="GO:0030976">
    <property type="term" value="F:thiamine pyrophosphate binding"/>
    <property type="evidence" value="ECO:0007669"/>
    <property type="project" value="InterPro"/>
</dbReference>
<dbReference type="GO" id="GO:0005948">
    <property type="term" value="C:acetolactate synthase complex"/>
    <property type="evidence" value="ECO:0007669"/>
    <property type="project" value="TreeGrafter"/>
</dbReference>
<dbReference type="InterPro" id="IPR029061">
    <property type="entry name" value="THDP-binding"/>
</dbReference>
<comment type="similarity">
    <text evidence="1 3">Belongs to the TPP enzyme family.</text>
</comment>
<evidence type="ECO:0000256" key="3">
    <source>
        <dbReference type="RuleBase" id="RU362132"/>
    </source>
</evidence>
<dbReference type="InterPro" id="IPR029035">
    <property type="entry name" value="DHS-like_NAD/FAD-binding_dom"/>
</dbReference>
<evidence type="ECO:0000259" key="6">
    <source>
        <dbReference type="Pfam" id="PF02776"/>
    </source>
</evidence>
<dbReference type="InterPro" id="IPR012000">
    <property type="entry name" value="Thiamin_PyroP_enz_cen_dom"/>
</dbReference>
<dbReference type="GO" id="GO:0009099">
    <property type="term" value="P:L-valine biosynthetic process"/>
    <property type="evidence" value="ECO:0007669"/>
    <property type="project" value="TreeGrafter"/>
</dbReference>
<protein>
    <submittedName>
        <fullName evidence="7">Thiamine pyrophosphate-binding protein</fullName>
    </submittedName>
</protein>